<proteinExistence type="predicted"/>
<name>A0A843WYD7_COLES</name>
<dbReference type="EMBL" id="NMUH01004633">
    <property type="protein sequence ID" value="MQM10291.1"/>
    <property type="molecule type" value="Genomic_DNA"/>
</dbReference>
<protein>
    <submittedName>
        <fullName evidence="2">Uncharacterized protein</fullName>
    </submittedName>
</protein>
<evidence type="ECO:0000313" key="2">
    <source>
        <dbReference type="EMBL" id="MQM10291.1"/>
    </source>
</evidence>
<comment type="caution">
    <text evidence="2">The sequence shown here is derived from an EMBL/GenBank/DDBJ whole genome shotgun (WGS) entry which is preliminary data.</text>
</comment>
<reference evidence="2" key="1">
    <citation type="submission" date="2017-07" db="EMBL/GenBank/DDBJ databases">
        <title>Taro Niue Genome Assembly and Annotation.</title>
        <authorList>
            <person name="Atibalentja N."/>
            <person name="Keating K."/>
            <person name="Fields C.J."/>
        </authorList>
    </citation>
    <scope>NUCLEOTIDE SEQUENCE</scope>
    <source>
        <strain evidence="2">Niue_2</strain>
        <tissue evidence="2">Leaf</tissue>
    </source>
</reference>
<evidence type="ECO:0000256" key="1">
    <source>
        <dbReference type="SAM" id="MobiDB-lite"/>
    </source>
</evidence>
<sequence length="240" mass="26969">MDSKTPALATRQSSSPTSIAQHQLLAQLSRLEKLQTSMLDDPPWHLTAIHYNIGNARALFLEHIFCVVSLRVKEDLVGTRVLFPSERRKTSYGWVLHRTGTYAETVKKAQLLEGSTDFTDRIKGKFVKKEMTSGQSSAKPTNGKKRSFNITEGSSQERKLKVFVPNTPAKSNCKHCDKPGHTADESLLRSQCLIRQAYRDPYKVLSRSDLTPSRSLQVSIAITGETEDELYTQEDGNDQE</sequence>
<keyword evidence="3" id="KW-1185">Reference proteome</keyword>
<organism evidence="2 3">
    <name type="scientific">Colocasia esculenta</name>
    <name type="common">Wild taro</name>
    <name type="synonym">Arum esculentum</name>
    <dbReference type="NCBI Taxonomy" id="4460"/>
    <lineage>
        <taxon>Eukaryota</taxon>
        <taxon>Viridiplantae</taxon>
        <taxon>Streptophyta</taxon>
        <taxon>Embryophyta</taxon>
        <taxon>Tracheophyta</taxon>
        <taxon>Spermatophyta</taxon>
        <taxon>Magnoliopsida</taxon>
        <taxon>Liliopsida</taxon>
        <taxon>Araceae</taxon>
        <taxon>Aroideae</taxon>
        <taxon>Colocasieae</taxon>
        <taxon>Colocasia</taxon>
    </lineage>
</organism>
<dbReference type="OrthoDB" id="7608935at2759"/>
<gene>
    <name evidence="2" type="ORF">Taro_043183</name>
</gene>
<evidence type="ECO:0000313" key="3">
    <source>
        <dbReference type="Proteomes" id="UP000652761"/>
    </source>
</evidence>
<feature type="region of interest" description="Disordered" evidence="1">
    <location>
        <begin position="131"/>
        <end position="155"/>
    </location>
</feature>
<accession>A0A843WYD7</accession>
<dbReference type="Proteomes" id="UP000652761">
    <property type="component" value="Unassembled WGS sequence"/>
</dbReference>
<dbReference type="AlphaFoldDB" id="A0A843WYD7"/>